<comment type="caution">
    <text evidence="2">The sequence shown here is derived from an EMBL/GenBank/DDBJ whole genome shotgun (WGS) entry which is preliminary data.</text>
</comment>
<feature type="compositionally biased region" description="Acidic residues" evidence="1">
    <location>
        <begin position="108"/>
        <end position="121"/>
    </location>
</feature>
<name>A0A1R2BLI7_9CILI</name>
<evidence type="ECO:0000313" key="2">
    <source>
        <dbReference type="EMBL" id="OMJ77405.1"/>
    </source>
</evidence>
<dbReference type="OrthoDB" id="320458at2759"/>
<feature type="compositionally biased region" description="Acidic residues" evidence="1">
    <location>
        <begin position="134"/>
        <end position="143"/>
    </location>
</feature>
<dbReference type="EMBL" id="MPUH01000577">
    <property type="protein sequence ID" value="OMJ77405.1"/>
    <property type="molecule type" value="Genomic_DNA"/>
</dbReference>
<sequence>MDRIEPFKIAAKFNPPKLAIVYGLGQDTFIHEFHLAPESLNETSEALIEALFSNFPVYFRNIDPYQIKRILDKMKSKQKFGNNRFSKPQVLNAQKNPENLEKYNQFIDDQDLYSPEEEGSEEFNYRDVDKHMDEDESYSDENF</sequence>
<keyword evidence="3" id="KW-1185">Reference proteome</keyword>
<dbReference type="AlphaFoldDB" id="A0A1R2BLI7"/>
<evidence type="ECO:0008006" key="4">
    <source>
        <dbReference type="Google" id="ProtNLM"/>
    </source>
</evidence>
<dbReference type="Proteomes" id="UP000187209">
    <property type="component" value="Unassembled WGS sequence"/>
</dbReference>
<proteinExistence type="predicted"/>
<reference evidence="2 3" key="1">
    <citation type="submission" date="2016-11" db="EMBL/GenBank/DDBJ databases">
        <title>The macronuclear genome of Stentor coeruleus: a giant cell with tiny introns.</title>
        <authorList>
            <person name="Slabodnick M."/>
            <person name="Ruby J.G."/>
            <person name="Reiff S.B."/>
            <person name="Swart E.C."/>
            <person name="Gosai S."/>
            <person name="Prabakaran S."/>
            <person name="Witkowska E."/>
            <person name="Larue G.E."/>
            <person name="Fisher S."/>
            <person name="Freeman R.M."/>
            <person name="Gunawardena J."/>
            <person name="Chu W."/>
            <person name="Stover N.A."/>
            <person name="Gregory B.D."/>
            <person name="Nowacki M."/>
            <person name="Derisi J."/>
            <person name="Roy S.W."/>
            <person name="Marshall W.F."/>
            <person name="Sood P."/>
        </authorList>
    </citation>
    <scope>NUCLEOTIDE SEQUENCE [LARGE SCALE GENOMIC DNA]</scope>
    <source>
        <strain evidence="2">WM001</strain>
    </source>
</reference>
<accession>A0A1R2BLI7</accession>
<feature type="region of interest" description="Disordered" evidence="1">
    <location>
        <begin position="108"/>
        <end position="143"/>
    </location>
</feature>
<gene>
    <name evidence="2" type="ORF">SteCoe_23006</name>
</gene>
<protein>
    <recommendedName>
        <fullName evidence="4">Centrosomal protein of 19 kDa</fullName>
    </recommendedName>
</protein>
<evidence type="ECO:0000256" key="1">
    <source>
        <dbReference type="SAM" id="MobiDB-lite"/>
    </source>
</evidence>
<feature type="compositionally biased region" description="Basic and acidic residues" evidence="1">
    <location>
        <begin position="123"/>
        <end position="133"/>
    </location>
</feature>
<evidence type="ECO:0000313" key="3">
    <source>
        <dbReference type="Proteomes" id="UP000187209"/>
    </source>
</evidence>
<organism evidence="2 3">
    <name type="scientific">Stentor coeruleus</name>
    <dbReference type="NCBI Taxonomy" id="5963"/>
    <lineage>
        <taxon>Eukaryota</taxon>
        <taxon>Sar</taxon>
        <taxon>Alveolata</taxon>
        <taxon>Ciliophora</taxon>
        <taxon>Postciliodesmatophora</taxon>
        <taxon>Heterotrichea</taxon>
        <taxon>Heterotrichida</taxon>
        <taxon>Stentoridae</taxon>
        <taxon>Stentor</taxon>
    </lineage>
</organism>